<keyword evidence="3" id="KW-1185">Reference proteome</keyword>
<evidence type="ECO:0000313" key="3">
    <source>
        <dbReference type="Proteomes" id="UP000184386"/>
    </source>
</evidence>
<dbReference type="AlphaFoldDB" id="A0A1M6KFF5"/>
<protein>
    <submittedName>
        <fullName evidence="2">Uncharacterized protein</fullName>
    </submittedName>
</protein>
<proteinExistence type="predicted"/>
<evidence type="ECO:0000313" key="2">
    <source>
        <dbReference type="EMBL" id="SHJ57715.1"/>
    </source>
</evidence>
<dbReference type="RefSeq" id="WP_073272465.1">
    <property type="nucleotide sequence ID" value="NZ_FRAC01000006.1"/>
</dbReference>
<organism evidence="2 3">
    <name type="scientific">Anaerocolumna jejuensis DSM 15929</name>
    <dbReference type="NCBI Taxonomy" id="1121322"/>
    <lineage>
        <taxon>Bacteria</taxon>
        <taxon>Bacillati</taxon>
        <taxon>Bacillota</taxon>
        <taxon>Clostridia</taxon>
        <taxon>Lachnospirales</taxon>
        <taxon>Lachnospiraceae</taxon>
        <taxon>Anaerocolumna</taxon>
    </lineage>
</organism>
<reference evidence="2 3" key="1">
    <citation type="submission" date="2016-11" db="EMBL/GenBank/DDBJ databases">
        <authorList>
            <person name="Jaros S."/>
            <person name="Januszkiewicz K."/>
            <person name="Wedrychowicz H."/>
        </authorList>
    </citation>
    <scope>NUCLEOTIDE SEQUENCE [LARGE SCALE GENOMIC DNA]</scope>
    <source>
        <strain evidence="2 3">DSM 15929</strain>
    </source>
</reference>
<feature type="chain" id="PRO_5012387040" evidence="1">
    <location>
        <begin position="27"/>
        <end position="173"/>
    </location>
</feature>
<accession>A0A1M6KFF5</accession>
<dbReference type="EMBL" id="FRAC01000006">
    <property type="protein sequence ID" value="SHJ57715.1"/>
    <property type="molecule type" value="Genomic_DNA"/>
</dbReference>
<feature type="signal peptide" evidence="1">
    <location>
        <begin position="1"/>
        <end position="26"/>
    </location>
</feature>
<name>A0A1M6KFF5_9FIRM</name>
<sequence>MKKLLSVMLAVAMVFTLGTTASPVKAAEKSVLYKITPVEGYNETIGKYIEFTKTGELYSFGDWQEYMKLDSTTNFTSHGVTVTAVDLTKVKKVKDKTLQRGMYLVNYEIKPGKYKIVGSGAAIMMSDTTIDRNDDFIQSTAVIAEKGNPQYITVKKVQFALYLIGNVTATRVK</sequence>
<gene>
    <name evidence="2" type="ORF">SAMN02745136_00435</name>
</gene>
<dbReference type="Proteomes" id="UP000184386">
    <property type="component" value="Unassembled WGS sequence"/>
</dbReference>
<keyword evidence="1" id="KW-0732">Signal</keyword>
<evidence type="ECO:0000256" key="1">
    <source>
        <dbReference type="SAM" id="SignalP"/>
    </source>
</evidence>